<dbReference type="PANTHER" id="PTHR22984:SF11">
    <property type="entry name" value="AURORA KINASE-RELATED"/>
    <property type="match status" value="1"/>
</dbReference>
<dbReference type="InterPro" id="IPR011009">
    <property type="entry name" value="Kinase-like_dom_sf"/>
</dbReference>
<reference evidence="9 10" key="1">
    <citation type="submission" date="2018-03" db="EMBL/GenBank/DDBJ databases">
        <title>Draft genome sequence of Rohu Carp (Labeo rohita).</title>
        <authorList>
            <person name="Das P."/>
            <person name="Kushwaha B."/>
            <person name="Joshi C.G."/>
            <person name="Kumar D."/>
            <person name="Nagpure N.S."/>
            <person name="Sahoo L."/>
            <person name="Das S.P."/>
            <person name="Bit A."/>
            <person name="Patnaik S."/>
            <person name="Meher P.K."/>
            <person name="Jayasankar P."/>
            <person name="Koringa P.G."/>
            <person name="Patel N.V."/>
            <person name="Hinsu A.T."/>
            <person name="Kumar R."/>
            <person name="Pandey M."/>
            <person name="Agarwal S."/>
            <person name="Srivastava S."/>
            <person name="Singh M."/>
            <person name="Iquebal M.A."/>
            <person name="Jaiswal S."/>
            <person name="Angadi U.B."/>
            <person name="Kumar N."/>
            <person name="Raza M."/>
            <person name="Shah T.M."/>
            <person name="Rai A."/>
            <person name="Jena J.K."/>
        </authorList>
    </citation>
    <scope>NUCLEOTIDE SEQUENCE [LARGE SCALE GENOMIC DNA]</scope>
    <source>
        <strain evidence="9">DASCIFA01</strain>
        <tissue evidence="9">Testis</tissue>
    </source>
</reference>
<evidence type="ECO:0000256" key="4">
    <source>
        <dbReference type="ARBA" id="ARBA00022741"/>
    </source>
</evidence>
<comment type="catalytic activity">
    <reaction evidence="7">
        <text>L-threonyl-[protein] + ATP = O-phospho-L-threonyl-[protein] + ADP + H(+)</text>
        <dbReference type="Rhea" id="RHEA:46608"/>
        <dbReference type="Rhea" id="RHEA-COMP:11060"/>
        <dbReference type="Rhea" id="RHEA-COMP:11605"/>
        <dbReference type="ChEBI" id="CHEBI:15378"/>
        <dbReference type="ChEBI" id="CHEBI:30013"/>
        <dbReference type="ChEBI" id="CHEBI:30616"/>
        <dbReference type="ChEBI" id="CHEBI:61977"/>
        <dbReference type="ChEBI" id="CHEBI:456216"/>
        <dbReference type="EC" id="2.7.11.1"/>
    </reaction>
</comment>
<proteinExistence type="predicted"/>
<dbReference type="SUPFAM" id="SSF56112">
    <property type="entry name" value="Protein kinase-like (PK-like)"/>
    <property type="match status" value="1"/>
</dbReference>
<dbReference type="EMBL" id="QBIY01011903">
    <property type="protein sequence ID" value="RXN28125.1"/>
    <property type="molecule type" value="Genomic_DNA"/>
</dbReference>
<dbReference type="Gene3D" id="1.10.510.10">
    <property type="entry name" value="Transferase(Phosphotransferase) domain 1"/>
    <property type="match status" value="1"/>
</dbReference>
<dbReference type="EC" id="2.7.11.1" evidence="1"/>
<dbReference type="GO" id="GO:0007346">
    <property type="term" value="P:regulation of mitotic cell cycle"/>
    <property type="evidence" value="ECO:0007669"/>
    <property type="project" value="TreeGrafter"/>
</dbReference>
<evidence type="ECO:0000313" key="9">
    <source>
        <dbReference type="EMBL" id="RXN28125.1"/>
    </source>
</evidence>
<evidence type="ECO:0000256" key="8">
    <source>
        <dbReference type="ARBA" id="ARBA00048679"/>
    </source>
</evidence>
<comment type="catalytic activity">
    <reaction evidence="8">
        <text>L-seryl-[protein] + ATP = O-phospho-L-seryl-[protein] + ADP + H(+)</text>
        <dbReference type="Rhea" id="RHEA:17989"/>
        <dbReference type="Rhea" id="RHEA-COMP:9863"/>
        <dbReference type="Rhea" id="RHEA-COMP:11604"/>
        <dbReference type="ChEBI" id="CHEBI:15378"/>
        <dbReference type="ChEBI" id="CHEBI:29999"/>
        <dbReference type="ChEBI" id="CHEBI:30616"/>
        <dbReference type="ChEBI" id="CHEBI:83421"/>
        <dbReference type="ChEBI" id="CHEBI:456216"/>
        <dbReference type="EC" id="2.7.11.1"/>
    </reaction>
</comment>
<evidence type="ECO:0000256" key="5">
    <source>
        <dbReference type="ARBA" id="ARBA00022777"/>
    </source>
</evidence>
<dbReference type="AlphaFoldDB" id="A0A498NDV7"/>
<keyword evidence="2" id="KW-0723">Serine/threonine-protein kinase</keyword>
<sequence length="103" mass="11580">MIDFICGQFIKSGGYKGVFIGYACPPEYFVDFEYEAETTTVWSLGIVMYRTVCGRQPFTDQHDGLSFDSRVSTEFTVFDVIQNEGEQSSVLSHFTQFGSNASL</sequence>
<protein>
    <recommendedName>
        <fullName evidence="1">non-specific serine/threonine protein kinase</fullName>
        <ecNumber evidence="1">2.7.11.1</ecNumber>
    </recommendedName>
</protein>
<evidence type="ECO:0000256" key="6">
    <source>
        <dbReference type="ARBA" id="ARBA00022840"/>
    </source>
</evidence>
<dbReference type="Proteomes" id="UP000290572">
    <property type="component" value="Unassembled WGS sequence"/>
</dbReference>
<dbReference type="STRING" id="84645.A0A498NDV7"/>
<organism evidence="9 10">
    <name type="scientific">Labeo rohita</name>
    <name type="common">Indian major carp</name>
    <name type="synonym">Cyprinus rohita</name>
    <dbReference type="NCBI Taxonomy" id="84645"/>
    <lineage>
        <taxon>Eukaryota</taxon>
        <taxon>Metazoa</taxon>
        <taxon>Chordata</taxon>
        <taxon>Craniata</taxon>
        <taxon>Vertebrata</taxon>
        <taxon>Euteleostomi</taxon>
        <taxon>Actinopterygii</taxon>
        <taxon>Neopterygii</taxon>
        <taxon>Teleostei</taxon>
        <taxon>Ostariophysi</taxon>
        <taxon>Cypriniformes</taxon>
        <taxon>Cyprinidae</taxon>
        <taxon>Labeoninae</taxon>
        <taxon>Labeonini</taxon>
        <taxon>Labeo</taxon>
    </lineage>
</organism>
<dbReference type="InterPro" id="IPR051138">
    <property type="entry name" value="PIM_Ser/Thr_kinase"/>
</dbReference>
<evidence type="ECO:0000313" key="10">
    <source>
        <dbReference type="Proteomes" id="UP000290572"/>
    </source>
</evidence>
<comment type="caution">
    <text evidence="9">The sequence shown here is derived from an EMBL/GenBank/DDBJ whole genome shotgun (WGS) entry which is preliminary data.</text>
</comment>
<keyword evidence="3" id="KW-0808">Transferase</keyword>
<evidence type="ECO:0000256" key="2">
    <source>
        <dbReference type="ARBA" id="ARBA00022527"/>
    </source>
</evidence>
<name>A0A498NDV7_LABRO</name>
<evidence type="ECO:0000256" key="7">
    <source>
        <dbReference type="ARBA" id="ARBA00047899"/>
    </source>
</evidence>
<keyword evidence="4" id="KW-0547">Nucleotide-binding</keyword>
<keyword evidence="10" id="KW-1185">Reference proteome</keyword>
<dbReference type="GO" id="GO:0004674">
    <property type="term" value="F:protein serine/threonine kinase activity"/>
    <property type="evidence" value="ECO:0007669"/>
    <property type="project" value="UniProtKB-KW"/>
</dbReference>
<keyword evidence="6" id="KW-0067">ATP-binding</keyword>
<dbReference type="GO" id="GO:0005737">
    <property type="term" value="C:cytoplasm"/>
    <property type="evidence" value="ECO:0007669"/>
    <property type="project" value="TreeGrafter"/>
</dbReference>
<gene>
    <name evidence="9" type="ORF">ROHU_019451</name>
</gene>
<dbReference type="GO" id="GO:0043066">
    <property type="term" value="P:negative regulation of apoptotic process"/>
    <property type="evidence" value="ECO:0007669"/>
    <property type="project" value="TreeGrafter"/>
</dbReference>
<dbReference type="PANTHER" id="PTHR22984">
    <property type="entry name" value="SERINE/THREONINE-PROTEIN KINASE PIM"/>
    <property type="match status" value="1"/>
</dbReference>
<keyword evidence="5 9" id="KW-0418">Kinase</keyword>
<evidence type="ECO:0000256" key="1">
    <source>
        <dbReference type="ARBA" id="ARBA00012513"/>
    </source>
</evidence>
<dbReference type="GO" id="GO:0005524">
    <property type="term" value="F:ATP binding"/>
    <property type="evidence" value="ECO:0007669"/>
    <property type="project" value="UniProtKB-KW"/>
</dbReference>
<evidence type="ECO:0000256" key="3">
    <source>
        <dbReference type="ARBA" id="ARBA00022679"/>
    </source>
</evidence>
<accession>A0A498NDV7</accession>